<dbReference type="EC" id="3.6.3.44" evidence="6"/>
<dbReference type="GO" id="GO:0005774">
    <property type="term" value="C:vacuolar membrane"/>
    <property type="evidence" value="ECO:0007669"/>
    <property type="project" value="UniProtKB-SubCell"/>
</dbReference>
<keyword evidence="8" id="KW-1185">Reference proteome</keyword>
<keyword evidence="2" id="KW-0677">Repeat</keyword>
<reference evidence="7" key="2">
    <citation type="submission" date="2020-05" db="UniProtKB">
        <authorList>
            <consortium name="EnsemblMetazoa"/>
        </authorList>
    </citation>
    <scope>IDENTIFICATION</scope>
    <source>
        <strain evidence="7">wikel</strain>
    </source>
</reference>
<organism>
    <name type="scientific">Ixodes scapularis</name>
    <name type="common">Black-legged tick</name>
    <name type="synonym">Deer tick</name>
    <dbReference type="NCBI Taxonomy" id="6945"/>
    <lineage>
        <taxon>Eukaryota</taxon>
        <taxon>Metazoa</taxon>
        <taxon>Ecdysozoa</taxon>
        <taxon>Arthropoda</taxon>
        <taxon>Chelicerata</taxon>
        <taxon>Arachnida</taxon>
        <taxon>Acari</taxon>
        <taxon>Parasitiformes</taxon>
        <taxon>Ixodida</taxon>
        <taxon>Ixodoidea</taxon>
        <taxon>Ixodidae</taxon>
        <taxon>Ixodinae</taxon>
        <taxon>Ixodes</taxon>
    </lineage>
</organism>
<evidence type="ECO:0000256" key="2">
    <source>
        <dbReference type="ARBA" id="ARBA00022737"/>
    </source>
</evidence>
<dbReference type="InterPro" id="IPR003593">
    <property type="entry name" value="AAA+_ATPase"/>
</dbReference>
<dbReference type="VEuPathDB" id="VectorBase:ISCI020351"/>
<dbReference type="Pfam" id="PF00005">
    <property type="entry name" value="ABC_tran"/>
    <property type="match status" value="1"/>
</dbReference>
<dbReference type="EMBL" id="ABJB010719818">
    <property type="status" value="NOT_ANNOTATED_CDS"/>
    <property type="molecule type" value="Genomic_DNA"/>
</dbReference>
<dbReference type="SUPFAM" id="SSF52540">
    <property type="entry name" value="P-loop containing nucleoside triphosphate hydrolases"/>
    <property type="match status" value="1"/>
</dbReference>
<name>B7PY13_IXOSC</name>
<dbReference type="SMART" id="SM00382">
    <property type="entry name" value="AAA"/>
    <property type="match status" value="1"/>
</dbReference>
<evidence type="ECO:0000313" key="6">
    <source>
        <dbReference type="EMBL" id="EEC11485.1"/>
    </source>
</evidence>
<evidence type="ECO:0000256" key="4">
    <source>
        <dbReference type="ARBA" id="ARBA00022840"/>
    </source>
</evidence>
<evidence type="ECO:0000313" key="8">
    <source>
        <dbReference type="Proteomes" id="UP000001555"/>
    </source>
</evidence>
<dbReference type="GO" id="GO:0016887">
    <property type="term" value="F:ATP hydrolysis activity"/>
    <property type="evidence" value="ECO:0007669"/>
    <property type="project" value="InterPro"/>
</dbReference>
<evidence type="ECO:0000259" key="5">
    <source>
        <dbReference type="PROSITE" id="PS50893"/>
    </source>
</evidence>
<dbReference type="HOGENOM" id="CLU_1092250_0_0_1"/>
<dbReference type="Gene3D" id="3.40.50.300">
    <property type="entry name" value="P-loop containing nucleotide triphosphate hydrolases"/>
    <property type="match status" value="1"/>
</dbReference>
<protein>
    <submittedName>
        <fullName evidence="6 7">Transport-associated protein, putative</fullName>
        <ecNumber evidence="6">3.6.3.44</ecNumber>
    </submittedName>
</protein>
<dbReference type="InParanoid" id="B7PY13"/>
<dbReference type="EMBL" id="ABJB011095616">
    <property type="status" value="NOT_ANNOTATED_CDS"/>
    <property type="molecule type" value="Genomic_DNA"/>
</dbReference>
<dbReference type="PROSITE" id="PS50893">
    <property type="entry name" value="ABC_TRANSPORTER_2"/>
    <property type="match status" value="1"/>
</dbReference>
<keyword evidence="6" id="KW-0378">Hydrolase</keyword>
<keyword evidence="4" id="KW-0067">ATP-binding</keyword>
<dbReference type="FunFam" id="3.40.50.300:FF:002576">
    <property type="entry name" value="ABC transporter, putative"/>
    <property type="match status" value="1"/>
</dbReference>
<dbReference type="PANTHER" id="PTHR24223:SF443">
    <property type="entry name" value="MULTIDRUG-RESISTANCE LIKE PROTEIN 1, ISOFORM I"/>
    <property type="match status" value="1"/>
</dbReference>
<accession>B7PY13</accession>
<dbReference type="InterPro" id="IPR017871">
    <property type="entry name" value="ABC_transporter-like_CS"/>
</dbReference>
<feature type="domain" description="ABC transporter" evidence="5">
    <location>
        <begin position="10"/>
        <end position="238"/>
    </location>
</feature>
<dbReference type="VEuPathDB" id="VectorBase:ISCP_033821"/>
<dbReference type="VEuPathDB" id="VectorBase:ISCW020351"/>
<dbReference type="InterPro" id="IPR003439">
    <property type="entry name" value="ABC_transporter-like_ATP-bd"/>
</dbReference>
<sequence>MVNIVLAGEIVMEKCTFAWTKKKENLESPTLNSVSLEIAPGSLVGVAGFVGSGKSSLLSAILGDMHCIKGTIRTSGRISYVPQMACVYNMTVRDNILFGEKFDPVRYGRVLRACELLTDIEKFPAGDLTEVGEKGTTVSGGQKQRIALARAAYSRSDICLLDDPLNALDSKVADRVFKQVVGNSGLLKNQTRIVVSNQGHILKNMEQLLLMHGKTVIAYRTFDDLVEDDRAPETLRLATDMLESQMTVDGRQVI</sequence>
<keyword evidence="3" id="KW-0547">Nucleotide-binding</keyword>
<dbReference type="PROSITE" id="PS00211">
    <property type="entry name" value="ABC_TRANSPORTER_1"/>
    <property type="match status" value="1"/>
</dbReference>
<dbReference type="Proteomes" id="UP000001555">
    <property type="component" value="Unassembled WGS sequence"/>
</dbReference>
<dbReference type="InterPro" id="IPR027417">
    <property type="entry name" value="P-loop_NTPase"/>
</dbReference>
<reference evidence="6 8" key="1">
    <citation type="submission" date="2008-03" db="EMBL/GenBank/DDBJ databases">
        <title>Annotation of Ixodes scapularis.</title>
        <authorList>
            <consortium name="Ixodes scapularis Genome Project Consortium"/>
            <person name="Caler E."/>
            <person name="Hannick L.I."/>
            <person name="Bidwell S."/>
            <person name="Joardar V."/>
            <person name="Thiagarajan M."/>
            <person name="Amedeo P."/>
            <person name="Galinsky K.J."/>
            <person name="Schobel S."/>
            <person name="Inman J."/>
            <person name="Hostetler J."/>
            <person name="Miller J."/>
            <person name="Hammond M."/>
            <person name="Megy K."/>
            <person name="Lawson D."/>
            <person name="Kodira C."/>
            <person name="Sutton G."/>
            <person name="Meyer J."/>
            <person name="Hill C.A."/>
            <person name="Birren B."/>
            <person name="Nene V."/>
            <person name="Collins F."/>
            <person name="Alarcon-Chaidez F."/>
            <person name="Wikel S."/>
            <person name="Strausberg R."/>
        </authorList>
    </citation>
    <scope>NUCLEOTIDE SEQUENCE [LARGE SCALE GENOMIC DNA]</scope>
    <source>
        <strain evidence="8">Wikel</strain>
        <strain evidence="6">Wikel colony</strain>
    </source>
</reference>
<proteinExistence type="predicted"/>
<gene>
    <name evidence="6" type="ORF">IscW_ISCW020351</name>
</gene>
<evidence type="ECO:0000313" key="7">
    <source>
        <dbReference type="EnsemblMetazoa" id="ISCW020351-PA"/>
    </source>
</evidence>
<dbReference type="GO" id="GO:0005524">
    <property type="term" value="F:ATP binding"/>
    <property type="evidence" value="ECO:0007669"/>
    <property type="project" value="UniProtKB-KW"/>
</dbReference>
<dbReference type="EMBL" id="ABJB010603376">
    <property type="status" value="NOT_ANNOTATED_CDS"/>
    <property type="molecule type" value="Genomic_DNA"/>
</dbReference>
<dbReference type="STRING" id="6945.B7PY13"/>
<dbReference type="EMBL" id="DS817338">
    <property type="protein sequence ID" value="EEC11485.1"/>
    <property type="molecule type" value="Genomic_DNA"/>
</dbReference>
<dbReference type="PaxDb" id="6945-B7PY13"/>
<evidence type="ECO:0000256" key="3">
    <source>
        <dbReference type="ARBA" id="ARBA00022741"/>
    </source>
</evidence>
<dbReference type="EnsemblMetazoa" id="ISCW020351-RA">
    <property type="protein sequence ID" value="ISCW020351-PA"/>
    <property type="gene ID" value="ISCW020351"/>
</dbReference>
<dbReference type="InterPro" id="IPR050173">
    <property type="entry name" value="ABC_transporter_C-like"/>
</dbReference>
<dbReference type="OrthoDB" id="10065830at2759"/>
<evidence type="ECO:0000256" key="1">
    <source>
        <dbReference type="ARBA" id="ARBA00004128"/>
    </source>
</evidence>
<dbReference type="CDD" id="cd03250">
    <property type="entry name" value="ABCC_MRP_domain1"/>
    <property type="match status" value="1"/>
</dbReference>
<dbReference type="AlphaFoldDB" id="B7PY13"/>
<dbReference type="PANTHER" id="PTHR24223">
    <property type="entry name" value="ATP-BINDING CASSETTE SUB-FAMILY C"/>
    <property type="match status" value="1"/>
</dbReference>
<comment type="subcellular location">
    <subcellularLocation>
        <location evidence="1">Vacuole membrane</location>
        <topology evidence="1">Multi-pass membrane protein</topology>
    </subcellularLocation>
</comment>